<evidence type="ECO:0000256" key="4">
    <source>
        <dbReference type="PROSITE-ProRule" id="PRU00335"/>
    </source>
</evidence>
<evidence type="ECO:0000256" key="2">
    <source>
        <dbReference type="ARBA" id="ARBA00023125"/>
    </source>
</evidence>
<name>A0ABT7V3H7_9ACTN</name>
<dbReference type="Proteomes" id="UP001529256">
    <property type="component" value="Unassembled WGS sequence"/>
</dbReference>
<evidence type="ECO:0000256" key="1">
    <source>
        <dbReference type="ARBA" id="ARBA00023015"/>
    </source>
</evidence>
<dbReference type="SUPFAM" id="SSF48498">
    <property type="entry name" value="Tetracyclin repressor-like, C-terminal domain"/>
    <property type="match status" value="1"/>
</dbReference>
<dbReference type="PROSITE" id="PS50977">
    <property type="entry name" value="HTH_TETR_2"/>
    <property type="match status" value="1"/>
</dbReference>
<dbReference type="SUPFAM" id="SSF46689">
    <property type="entry name" value="Homeodomain-like"/>
    <property type="match status" value="1"/>
</dbReference>
<dbReference type="PANTHER" id="PTHR30055">
    <property type="entry name" value="HTH-TYPE TRANSCRIPTIONAL REGULATOR RUTR"/>
    <property type="match status" value="1"/>
</dbReference>
<dbReference type="InterPro" id="IPR050109">
    <property type="entry name" value="HTH-type_TetR-like_transc_reg"/>
</dbReference>
<reference evidence="6 7" key="1">
    <citation type="submission" date="2023-06" db="EMBL/GenBank/DDBJ databases">
        <title>Identification and characterization of horizontal gene transfer across gut microbiota members of farm animals based on homology search.</title>
        <authorList>
            <person name="Schwarzerova J."/>
            <person name="Nykrynova M."/>
            <person name="Jureckova K."/>
            <person name="Cejkova D."/>
            <person name="Rychlik I."/>
        </authorList>
    </citation>
    <scope>NUCLEOTIDE SEQUENCE [LARGE SCALE GENOMIC DNA]</scope>
    <source>
        <strain evidence="6 7">153_Feed</strain>
    </source>
</reference>
<evidence type="ECO:0000259" key="5">
    <source>
        <dbReference type="PROSITE" id="PS50977"/>
    </source>
</evidence>
<dbReference type="PANTHER" id="PTHR30055:SF234">
    <property type="entry name" value="HTH-TYPE TRANSCRIPTIONAL REGULATOR BETI"/>
    <property type="match status" value="1"/>
</dbReference>
<keyword evidence="3" id="KW-0804">Transcription</keyword>
<dbReference type="EMBL" id="JAUDEA010000007">
    <property type="protein sequence ID" value="MDM8271144.1"/>
    <property type="molecule type" value="Genomic_DNA"/>
</dbReference>
<comment type="caution">
    <text evidence="6">The sequence shown here is derived from an EMBL/GenBank/DDBJ whole genome shotgun (WGS) entry which is preliminary data.</text>
</comment>
<keyword evidence="2 4" id="KW-0238">DNA-binding</keyword>
<organism evidence="6 7">
    <name type="scientific">Thermophilibacter provencensis</name>
    <dbReference type="NCBI Taxonomy" id="1852386"/>
    <lineage>
        <taxon>Bacteria</taxon>
        <taxon>Bacillati</taxon>
        <taxon>Actinomycetota</taxon>
        <taxon>Coriobacteriia</taxon>
        <taxon>Coriobacteriales</taxon>
        <taxon>Atopobiaceae</taxon>
        <taxon>Thermophilibacter</taxon>
    </lineage>
</organism>
<dbReference type="PRINTS" id="PR00455">
    <property type="entry name" value="HTHTETR"/>
</dbReference>
<protein>
    <submittedName>
        <fullName evidence="6">TetR/AcrR family transcriptional regulator</fullName>
    </submittedName>
</protein>
<reference evidence="6 7" key="3">
    <citation type="submission" date="2023-06" db="EMBL/GenBank/DDBJ databases">
        <authorList>
            <person name="Zeman M."/>
            <person name="Kubasova T."/>
            <person name="Jahodarova E."/>
            <person name="Nykrynova M."/>
            <person name="Rychlik I."/>
        </authorList>
    </citation>
    <scope>NUCLEOTIDE SEQUENCE [LARGE SCALE GENOMIC DNA]</scope>
    <source>
        <strain evidence="6 7">153_Feed</strain>
    </source>
</reference>
<dbReference type="InterPro" id="IPR001647">
    <property type="entry name" value="HTH_TetR"/>
</dbReference>
<evidence type="ECO:0000313" key="6">
    <source>
        <dbReference type="EMBL" id="MDM8271144.1"/>
    </source>
</evidence>
<dbReference type="RefSeq" id="WP_289511234.1">
    <property type="nucleotide sequence ID" value="NZ_JAUDEA010000007.1"/>
</dbReference>
<feature type="domain" description="HTH tetR-type" evidence="5">
    <location>
        <begin position="15"/>
        <end position="75"/>
    </location>
</feature>
<sequence length="215" mass="22620">MATRRSARLATRKSAATREKIMAAAAELMEERGGADFQMAEVSERCGMSKGSLYYYFADRSELVRAVMEGAVDELVASVEEVVATAPSAAESIGGLLRALREAVRPGGALVLAMMHGAPAGEGTGGARVEESRLARIVEILSAQIERAKGEGLVRPEVRSGVAAAAVAGAFLVFEHVSPVVGDEVRAGEWDIARSVMDLVFSGIGTERARELLSA</sequence>
<keyword evidence="7" id="KW-1185">Reference proteome</keyword>
<evidence type="ECO:0000256" key="3">
    <source>
        <dbReference type="ARBA" id="ARBA00023163"/>
    </source>
</evidence>
<accession>A0ABT7V3H7</accession>
<gene>
    <name evidence="6" type="ORF">QUW25_05585</name>
</gene>
<dbReference type="Gene3D" id="1.10.357.10">
    <property type="entry name" value="Tetracycline Repressor, domain 2"/>
    <property type="match status" value="1"/>
</dbReference>
<dbReference type="InterPro" id="IPR036271">
    <property type="entry name" value="Tet_transcr_reg_TetR-rel_C_sf"/>
</dbReference>
<evidence type="ECO:0000313" key="7">
    <source>
        <dbReference type="Proteomes" id="UP001529256"/>
    </source>
</evidence>
<dbReference type="InterPro" id="IPR009057">
    <property type="entry name" value="Homeodomain-like_sf"/>
</dbReference>
<dbReference type="Gene3D" id="1.10.10.60">
    <property type="entry name" value="Homeodomain-like"/>
    <property type="match status" value="1"/>
</dbReference>
<keyword evidence="1" id="KW-0805">Transcription regulation</keyword>
<dbReference type="Pfam" id="PF00440">
    <property type="entry name" value="TetR_N"/>
    <property type="match status" value="1"/>
</dbReference>
<reference evidence="7" key="2">
    <citation type="submission" date="2023-06" db="EMBL/GenBank/DDBJ databases">
        <title>Identification and characterization of horizontal gene transfer across gut microbiota members of farm animals based on homology search.</title>
        <authorList>
            <person name="Zeman M."/>
            <person name="Kubasova T."/>
            <person name="Jahodarova E."/>
            <person name="Nykrynova M."/>
            <person name="Rychlik I."/>
        </authorList>
    </citation>
    <scope>NUCLEOTIDE SEQUENCE [LARGE SCALE GENOMIC DNA]</scope>
    <source>
        <strain evidence="7">153_Feed</strain>
    </source>
</reference>
<proteinExistence type="predicted"/>
<feature type="DNA-binding region" description="H-T-H motif" evidence="4">
    <location>
        <begin position="38"/>
        <end position="57"/>
    </location>
</feature>